<protein>
    <submittedName>
        <fullName evidence="2">Uncharacterized protein</fullName>
    </submittedName>
</protein>
<dbReference type="EMBL" id="RKHQ01000001">
    <property type="protein sequence ID" value="ROR97812.1"/>
    <property type="molecule type" value="Genomic_DNA"/>
</dbReference>
<proteinExistence type="predicted"/>
<evidence type="ECO:0000313" key="3">
    <source>
        <dbReference type="Proteomes" id="UP000275356"/>
    </source>
</evidence>
<accession>A0A3N2DDJ9</accession>
<dbReference type="AlphaFoldDB" id="A0A3N2DDJ9"/>
<feature type="region of interest" description="Disordered" evidence="1">
    <location>
        <begin position="1"/>
        <end position="22"/>
    </location>
</feature>
<evidence type="ECO:0000256" key="1">
    <source>
        <dbReference type="SAM" id="MobiDB-lite"/>
    </source>
</evidence>
<organism evidence="2 3">
    <name type="scientific">Salana multivorans</name>
    <dbReference type="NCBI Taxonomy" id="120377"/>
    <lineage>
        <taxon>Bacteria</taxon>
        <taxon>Bacillati</taxon>
        <taxon>Actinomycetota</taxon>
        <taxon>Actinomycetes</taxon>
        <taxon>Micrococcales</taxon>
        <taxon>Beutenbergiaceae</taxon>
        <taxon>Salana</taxon>
    </lineage>
</organism>
<evidence type="ECO:0000313" key="2">
    <source>
        <dbReference type="EMBL" id="ROR97812.1"/>
    </source>
</evidence>
<sequence length="130" mass="15038">MRTPPTPHHGQPMGTRDRHPDEIHVGDIITWTSQGKEWHGVITGREGQPYVEVWIVGDTRVYRRHVTQHRPGTWQPPVFPGHDAPDVDLDRLREALLEYSWDDAIRRLGITPEDALRLWDQIVREEATVG</sequence>
<gene>
    <name evidence="2" type="ORF">EDD28_2421</name>
</gene>
<name>A0A3N2DDJ9_9MICO</name>
<keyword evidence="3" id="KW-1185">Reference proteome</keyword>
<dbReference type="OrthoDB" id="8670884at2"/>
<reference evidence="2 3" key="1">
    <citation type="submission" date="2018-11" db="EMBL/GenBank/DDBJ databases">
        <title>Sequencing the genomes of 1000 actinobacteria strains.</title>
        <authorList>
            <person name="Klenk H.-P."/>
        </authorList>
    </citation>
    <scope>NUCLEOTIDE SEQUENCE [LARGE SCALE GENOMIC DNA]</scope>
    <source>
        <strain evidence="2 3">DSM 13521</strain>
    </source>
</reference>
<dbReference type="Proteomes" id="UP000275356">
    <property type="component" value="Unassembled WGS sequence"/>
</dbReference>
<comment type="caution">
    <text evidence="2">The sequence shown here is derived from an EMBL/GenBank/DDBJ whole genome shotgun (WGS) entry which is preliminary data.</text>
</comment>
<dbReference type="RefSeq" id="WP_148059610.1">
    <property type="nucleotide sequence ID" value="NZ_RKHQ01000001.1"/>
</dbReference>